<reference evidence="4" key="5">
    <citation type="submission" date="2018-04" db="UniProtKB">
        <authorList>
            <consortium name="EnsemblFungi"/>
        </authorList>
    </citation>
    <scope>IDENTIFICATION</scope>
    <source>
        <strain evidence="4">R3-111a-1</strain>
    </source>
</reference>
<reference evidence="3" key="2">
    <citation type="submission" date="2010-07" db="EMBL/GenBank/DDBJ databases">
        <authorList>
            <consortium name="The Broad Institute Genome Sequencing Platform"/>
            <consortium name="Broad Institute Genome Sequencing Center for Infectious Disease"/>
            <person name="Ma L.-J."/>
            <person name="Dead R."/>
            <person name="Young S."/>
            <person name="Zeng Q."/>
            <person name="Koehrsen M."/>
            <person name="Alvarado L."/>
            <person name="Berlin A."/>
            <person name="Chapman S.B."/>
            <person name="Chen Z."/>
            <person name="Freedman E."/>
            <person name="Gellesch M."/>
            <person name="Goldberg J."/>
            <person name="Griggs A."/>
            <person name="Gujja S."/>
            <person name="Heilman E.R."/>
            <person name="Heiman D."/>
            <person name="Hepburn T."/>
            <person name="Howarth C."/>
            <person name="Jen D."/>
            <person name="Larson L."/>
            <person name="Mehta T."/>
            <person name="Neiman D."/>
            <person name="Pearson M."/>
            <person name="Roberts A."/>
            <person name="Saif S."/>
            <person name="Shea T."/>
            <person name="Shenoy N."/>
            <person name="Sisk P."/>
            <person name="Stolte C."/>
            <person name="Sykes S."/>
            <person name="Walk T."/>
            <person name="White J."/>
            <person name="Yandava C."/>
            <person name="Haas B."/>
            <person name="Nusbaum C."/>
            <person name="Birren B."/>
        </authorList>
    </citation>
    <scope>NUCLEOTIDE SEQUENCE</scope>
    <source>
        <strain evidence="3">R3-111a-1</strain>
    </source>
</reference>
<gene>
    <name evidence="4" type="primary">20351230</name>
    <name evidence="3" type="ORF">GGTG_10772</name>
</gene>
<keyword evidence="2" id="KW-0472">Membrane</keyword>
<dbReference type="OrthoDB" id="626167at2759"/>
<dbReference type="Proteomes" id="UP000006039">
    <property type="component" value="Unassembled WGS sequence"/>
</dbReference>
<evidence type="ECO:0000256" key="1">
    <source>
        <dbReference type="SAM" id="MobiDB-lite"/>
    </source>
</evidence>
<dbReference type="EnsemblFungi" id="EJT71515">
    <property type="protein sequence ID" value="EJT71515"/>
    <property type="gene ID" value="GGTG_10772"/>
</dbReference>
<evidence type="ECO:0000313" key="3">
    <source>
        <dbReference type="EMBL" id="EJT71515.1"/>
    </source>
</evidence>
<proteinExistence type="predicted"/>
<reference evidence="5" key="1">
    <citation type="submission" date="2010-07" db="EMBL/GenBank/DDBJ databases">
        <title>The genome sequence of Gaeumannomyces graminis var. tritici strain R3-111a-1.</title>
        <authorList>
            <consortium name="The Broad Institute Genome Sequencing Platform"/>
            <person name="Ma L.-J."/>
            <person name="Dead R."/>
            <person name="Young S."/>
            <person name="Zeng Q."/>
            <person name="Koehrsen M."/>
            <person name="Alvarado L."/>
            <person name="Berlin A."/>
            <person name="Chapman S.B."/>
            <person name="Chen Z."/>
            <person name="Freedman E."/>
            <person name="Gellesch M."/>
            <person name="Goldberg J."/>
            <person name="Griggs A."/>
            <person name="Gujja S."/>
            <person name="Heilman E.R."/>
            <person name="Heiman D."/>
            <person name="Hepburn T."/>
            <person name="Howarth C."/>
            <person name="Jen D."/>
            <person name="Larson L."/>
            <person name="Mehta T."/>
            <person name="Neiman D."/>
            <person name="Pearson M."/>
            <person name="Roberts A."/>
            <person name="Saif S."/>
            <person name="Shea T."/>
            <person name="Shenoy N."/>
            <person name="Sisk P."/>
            <person name="Stolte C."/>
            <person name="Sykes S."/>
            <person name="Walk T."/>
            <person name="White J."/>
            <person name="Yandava C."/>
            <person name="Haas B."/>
            <person name="Nusbaum C."/>
            <person name="Birren B."/>
        </authorList>
    </citation>
    <scope>NUCLEOTIDE SEQUENCE [LARGE SCALE GENOMIC DNA]</scope>
    <source>
        <strain evidence="5">R3-111a-1</strain>
    </source>
</reference>
<sequence length="349" mass="38192">MPQQGLKKLTPQDYHVAWICPVRDVELLPARLMLDEEHSTPDYNTSAPSRPRTYRAWRILPVSPASQQAPVARDPMESSTPPKKEYRPFDMAPKKWRRTKDWLIVVAIIIVLIIIGTVVGVTVNNQQSLAGTCRYRKLGVGCIFDKVANEIMNGADFIANMVSTQLLQEIAHERYISFPCHRHPPNPWNIGKRKDAWHARSSFRKPTSARLGQIEAHDAVRGHAISLGEVLWADSRAEADSARAVTHLTYDNEGFAICAAAALTLLHVDSAEVAAHCGSLYAGSLLQPLLDADLSLPFLVPGMFQCSSGGASSEEGCGDTDCSCAAKRDGGLFSPFGARPQDVLDPDPG</sequence>
<dbReference type="EMBL" id="GL385400">
    <property type="protein sequence ID" value="EJT71515.1"/>
    <property type="molecule type" value="Genomic_DNA"/>
</dbReference>
<feature type="transmembrane region" description="Helical" evidence="2">
    <location>
        <begin position="102"/>
        <end position="123"/>
    </location>
</feature>
<dbReference type="HOGENOM" id="CLU_794637_0_0_1"/>
<evidence type="ECO:0000313" key="4">
    <source>
        <dbReference type="EnsemblFungi" id="EJT71515"/>
    </source>
</evidence>
<dbReference type="AlphaFoldDB" id="J3PB99"/>
<name>J3PB99_GAET3</name>
<dbReference type="RefSeq" id="XP_009226912.1">
    <property type="nucleotide sequence ID" value="XM_009228648.1"/>
</dbReference>
<keyword evidence="2" id="KW-1133">Transmembrane helix</keyword>
<evidence type="ECO:0000313" key="5">
    <source>
        <dbReference type="Proteomes" id="UP000006039"/>
    </source>
</evidence>
<dbReference type="GeneID" id="20351230"/>
<dbReference type="VEuPathDB" id="FungiDB:GGTG_10772"/>
<reference evidence="3" key="3">
    <citation type="submission" date="2010-09" db="EMBL/GenBank/DDBJ databases">
        <title>Annotation of Gaeumannomyces graminis var. tritici R3-111a-1.</title>
        <authorList>
            <consortium name="The Broad Institute Genome Sequencing Platform"/>
            <person name="Ma L.-J."/>
            <person name="Dead R."/>
            <person name="Young S.K."/>
            <person name="Zeng Q."/>
            <person name="Gargeya S."/>
            <person name="Fitzgerald M."/>
            <person name="Haas B."/>
            <person name="Abouelleil A."/>
            <person name="Alvarado L."/>
            <person name="Arachchi H.M."/>
            <person name="Berlin A."/>
            <person name="Brown A."/>
            <person name="Chapman S.B."/>
            <person name="Chen Z."/>
            <person name="Dunbar C."/>
            <person name="Freedman E."/>
            <person name="Gearin G."/>
            <person name="Gellesch M."/>
            <person name="Goldberg J."/>
            <person name="Griggs A."/>
            <person name="Gujja S."/>
            <person name="Heiman D."/>
            <person name="Howarth C."/>
            <person name="Larson L."/>
            <person name="Lui A."/>
            <person name="MacDonald P.J.P."/>
            <person name="Mehta T."/>
            <person name="Montmayeur A."/>
            <person name="Murphy C."/>
            <person name="Neiman D."/>
            <person name="Pearson M."/>
            <person name="Priest M."/>
            <person name="Roberts A."/>
            <person name="Saif S."/>
            <person name="Shea T."/>
            <person name="Shenoy N."/>
            <person name="Sisk P."/>
            <person name="Stolte C."/>
            <person name="Sykes S."/>
            <person name="Yandava C."/>
            <person name="Wortman J."/>
            <person name="Nusbaum C."/>
            <person name="Birren B."/>
        </authorList>
    </citation>
    <scope>NUCLEOTIDE SEQUENCE</scope>
    <source>
        <strain evidence="3">R3-111a-1</strain>
    </source>
</reference>
<protein>
    <submittedName>
        <fullName evidence="3 4">Uncharacterized protein</fullName>
    </submittedName>
</protein>
<keyword evidence="2" id="KW-0812">Transmembrane</keyword>
<organism evidence="3">
    <name type="scientific">Gaeumannomyces tritici (strain R3-111a-1)</name>
    <name type="common">Wheat and barley take-all root rot fungus</name>
    <name type="synonym">Gaeumannomyces graminis var. tritici</name>
    <dbReference type="NCBI Taxonomy" id="644352"/>
    <lineage>
        <taxon>Eukaryota</taxon>
        <taxon>Fungi</taxon>
        <taxon>Dikarya</taxon>
        <taxon>Ascomycota</taxon>
        <taxon>Pezizomycotina</taxon>
        <taxon>Sordariomycetes</taxon>
        <taxon>Sordariomycetidae</taxon>
        <taxon>Magnaporthales</taxon>
        <taxon>Magnaporthaceae</taxon>
        <taxon>Gaeumannomyces</taxon>
    </lineage>
</organism>
<keyword evidence="5" id="KW-1185">Reference proteome</keyword>
<evidence type="ECO:0000256" key="2">
    <source>
        <dbReference type="SAM" id="Phobius"/>
    </source>
</evidence>
<feature type="region of interest" description="Disordered" evidence="1">
    <location>
        <begin position="65"/>
        <end position="86"/>
    </location>
</feature>
<accession>J3PB99</accession>
<reference evidence="4" key="4">
    <citation type="journal article" date="2015" name="G3 (Bethesda)">
        <title>Genome sequences of three phytopathogenic species of the Magnaporthaceae family of fungi.</title>
        <authorList>
            <person name="Okagaki L.H."/>
            <person name="Nunes C.C."/>
            <person name="Sailsbery J."/>
            <person name="Clay B."/>
            <person name="Brown D."/>
            <person name="John T."/>
            <person name="Oh Y."/>
            <person name="Young N."/>
            <person name="Fitzgerald M."/>
            <person name="Haas B.J."/>
            <person name="Zeng Q."/>
            <person name="Young S."/>
            <person name="Adiconis X."/>
            <person name="Fan L."/>
            <person name="Levin J.Z."/>
            <person name="Mitchell T.K."/>
            <person name="Okubara P.A."/>
            <person name="Farman M.L."/>
            <person name="Kohn L.M."/>
            <person name="Birren B."/>
            <person name="Ma L.-J."/>
            <person name="Dean R.A."/>
        </authorList>
    </citation>
    <scope>NUCLEOTIDE SEQUENCE</scope>
    <source>
        <strain evidence="4">R3-111a-1</strain>
    </source>
</reference>